<sequence>MNAINANAVAKENRTISFVYAGWLAIALFYFYQYILRVAPGVLVTDLRQTFHLTAEQFATLGAFYLYAYSLCQIPLGIIVDYIGVRKTVIASIMLCLSGTFLLSFAPTLEVLQISRILVGIGSACAFMCSLKIVVDYLPVGKRGFLMGTTLTLGTLGAIVAGKPLASLADHVGWRPTVSYTALFGLVILLITFLFLPRPRKELLIPVSQDIVRTVSRSLIDVFKTRAIMMYSILAIGVYTPLSVLADLWGVSFIMQKYTLDRTQAAEISMMMYFGLGLGCLILPWLSEKYHFLNRSIQVCVFGVLGVFAFLLYGPVLSPLALKITLILLGIFCGVEMLCFTGASRYTHARNVGTTLGVVNTLNMLGGGVLQQLIGWVLDRLWSGRASDGGVRFYNTSEYTTALSVLLIVIIICCLMSLRLPKDSSNPAV</sequence>
<dbReference type="PANTHER" id="PTHR43124">
    <property type="entry name" value="PURINE EFFLUX PUMP PBUE"/>
    <property type="match status" value="1"/>
</dbReference>
<reference evidence="8 9" key="1">
    <citation type="submission" date="2019-08" db="EMBL/GenBank/DDBJ databases">
        <authorList>
            <person name="Guy L."/>
        </authorList>
    </citation>
    <scope>NUCLEOTIDE SEQUENCE [LARGE SCALE GENOMIC DNA]</scope>
    <source>
        <strain evidence="8 9">SGT-108</strain>
    </source>
</reference>
<keyword evidence="5 6" id="KW-0472">Membrane</keyword>
<dbReference type="InterPro" id="IPR020846">
    <property type="entry name" value="MFS_dom"/>
</dbReference>
<dbReference type="GO" id="GO:0005886">
    <property type="term" value="C:plasma membrane"/>
    <property type="evidence" value="ECO:0007669"/>
    <property type="project" value="UniProtKB-SubCell"/>
</dbReference>
<feature type="transmembrane region" description="Helical" evidence="6">
    <location>
        <begin position="398"/>
        <end position="418"/>
    </location>
</feature>
<feature type="transmembrane region" description="Helical" evidence="6">
    <location>
        <begin position="88"/>
        <end position="105"/>
    </location>
</feature>
<name>A0A5E4PFL4_9COXI</name>
<evidence type="ECO:0000256" key="6">
    <source>
        <dbReference type="SAM" id="Phobius"/>
    </source>
</evidence>
<evidence type="ECO:0000256" key="4">
    <source>
        <dbReference type="ARBA" id="ARBA00022989"/>
    </source>
</evidence>
<evidence type="ECO:0000259" key="7">
    <source>
        <dbReference type="PROSITE" id="PS50850"/>
    </source>
</evidence>
<dbReference type="Proteomes" id="UP000324194">
    <property type="component" value="Chromosome 1"/>
</dbReference>
<dbReference type="InterPro" id="IPR036259">
    <property type="entry name" value="MFS_trans_sf"/>
</dbReference>
<feature type="transmembrane region" description="Helical" evidence="6">
    <location>
        <begin position="178"/>
        <end position="196"/>
    </location>
</feature>
<evidence type="ECO:0000313" key="8">
    <source>
        <dbReference type="EMBL" id="VVC75415.1"/>
    </source>
</evidence>
<keyword evidence="4 6" id="KW-1133">Transmembrane helix</keyword>
<dbReference type="AlphaFoldDB" id="A0A5E4PFL4"/>
<protein>
    <submittedName>
        <fullName evidence="8">Putative sulfoacetate transporter SauU</fullName>
    </submittedName>
</protein>
<accession>A0A5E4PFL4</accession>
<evidence type="ECO:0000256" key="2">
    <source>
        <dbReference type="ARBA" id="ARBA00022475"/>
    </source>
</evidence>
<proteinExistence type="predicted"/>
<feature type="transmembrane region" description="Helical" evidence="6">
    <location>
        <begin position="355"/>
        <end position="378"/>
    </location>
</feature>
<feature type="transmembrane region" description="Helical" evidence="6">
    <location>
        <begin position="145"/>
        <end position="166"/>
    </location>
</feature>
<dbReference type="RefSeq" id="WP_148338711.1">
    <property type="nucleotide sequence ID" value="NZ_LR699119.1"/>
</dbReference>
<keyword evidence="3 6" id="KW-0812">Transmembrane</keyword>
<dbReference type="PANTHER" id="PTHR43124:SF3">
    <property type="entry name" value="CHLORAMPHENICOL EFFLUX PUMP RV0191"/>
    <property type="match status" value="1"/>
</dbReference>
<dbReference type="OrthoDB" id="5291895at2"/>
<gene>
    <name evidence="8" type="primary">sauU_1</name>
    <name evidence="8" type="ORF">AQUSIP_07050</name>
</gene>
<evidence type="ECO:0000256" key="3">
    <source>
        <dbReference type="ARBA" id="ARBA00022692"/>
    </source>
</evidence>
<feature type="transmembrane region" description="Helical" evidence="6">
    <location>
        <begin position="55"/>
        <end position="76"/>
    </location>
</feature>
<keyword evidence="9" id="KW-1185">Reference proteome</keyword>
<dbReference type="InterPro" id="IPR011701">
    <property type="entry name" value="MFS"/>
</dbReference>
<dbReference type="InterPro" id="IPR050189">
    <property type="entry name" value="MFS_Efflux_Transporters"/>
</dbReference>
<evidence type="ECO:0000256" key="1">
    <source>
        <dbReference type="ARBA" id="ARBA00004651"/>
    </source>
</evidence>
<feature type="transmembrane region" description="Helical" evidence="6">
    <location>
        <begin position="324"/>
        <end position="343"/>
    </location>
</feature>
<feature type="transmembrane region" description="Helical" evidence="6">
    <location>
        <begin position="227"/>
        <end position="250"/>
    </location>
</feature>
<dbReference type="SUPFAM" id="SSF103473">
    <property type="entry name" value="MFS general substrate transporter"/>
    <property type="match status" value="1"/>
</dbReference>
<feature type="transmembrane region" description="Helical" evidence="6">
    <location>
        <begin position="18"/>
        <end position="35"/>
    </location>
</feature>
<dbReference type="PROSITE" id="PS50850">
    <property type="entry name" value="MFS"/>
    <property type="match status" value="1"/>
</dbReference>
<dbReference type="KEGG" id="asip:AQUSIP_07050"/>
<feature type="transmembrane region" description="Helical" evidence="6">
    <location>
        <begin position="117"/>
        <end position="138"/>
    </location>
</feature>
<keyword evidence="2" id="KW-1003">Cell membrane</keyword>
<feature type="domain" description="Major facilitator superfamily (MFS) profile" evidence="7">
    <location>
        <begin position="18"/>
        <end position="425"/>
    </location>
</feature>
<evidence type="ECO:0000256" key="5">
    <source>
        <dbReference type="ARBA" id="ARBA00023136"/>
    </source>
</evidence>
<dbReference type="Pfam" id="PF07690">
    <property type="entry name" value="MFS_1"/>
    <property type="match status" value="1"/>
</dbReference>
<feature type="transmembrane region" description="Helical" evidence="6">
    <location>
        <begin position="270"/>
        <end position="287"/>
    </location>
</feature>
<dbReference type="Gene3D" id="1.20.1250.20">
    <property type="entry name" value="MFS general substrate transporter like domains"/>
    <property type="match status" value="2"/>
</dbReference>
<feature type="transmembrane region" description="Helical" evidence="6">
    <location>
        <begin position="299"/>
        <end position="318"/>
    </location>
</feature>
<evidence type="ECO:0000313" key="9">
    <source>
        <dbReference type="Proteomes" id="UP000324194"/>
    </source>
</evidence>
<comment type="subcellular location">
    <subcellularLocation>
        <location evidence="1">Cell membrane</location>
        <topology evidence="1">Multi-pass membrane protein</topology>
    </subcellularLocation>
</comment>
<dbReference type="EMBL" id="LR699119">
    <property type="protein sequence ID" value="VVC75415.1"/>
    <property type="molecule type" value="Genomic_DNA"/>
</dbReference>
<organism evidence="8 9">
    <name type="scientific">Aquicella siphonis</name>
    <dbReference type="NCBI Taxonomy" id="254247"/>
    <lineage>
        <taxon>Bacteria</taxon>
        <taxon>Pseudomonadati</taxon>
        <taxon>Pseudomonadota</taxon>
        <taxon>Gammaproteobacteria</taxon>
        <taxon>Legionellales</taxon>
        <taxon>Coxiellaceae</taxon>
        <taxon>Aquicella</taxon>
    </lineage>
</organism>
<dbReference type="GO" id="GO:0022857">
    <property type="term" value="F:transmembrane transporter activity"/>
    <property type="evidence" value="ECO:0007669"/>
    <property type="project" value="InterPro"/>
</dbReference>